<organism evidence="2 3">
    <name type="scientific">Urochloa decumbens</name>
    <dbReference type="NCBI Taxonomy" id="240449"/>
    <lineage>
        <taxon>Eukaryota</taxon>
        <taxon>Viridiplantae</taxon>
        <taxon>Streptophyta</taxon>
        <taxon>Embryophyta</taxon>
        <taxon>Tracheophyta</taxon>
        <taxon>Spermatophyta</taxon>
        <taxon>Magnoliopsida</taxon>
        <taxon>Liliopsida</taxon>
        <taxon>Poales</taxon>
        <taxon>Poaceae</taxon>
        <taxon>PACMAD clade</taxon>
        <taxon>Panicoideae</taxon>
        <taxon>Panicodae</taxon>
        <taxon>Paniceae</taxon>
        <taxon>Melinidinae</taxon>
        <taxon>Urochloa</taxon>
    </lineage>
</organism>
<protein>
    <submittedName>
        <fullName evidence="2">Uncharacterized protein</fullName>
    </submittedName>
</protein>
<dbReference type="Proteomes" id="UP001497457">
    <property type="component" value="Chromosome 26rd"/>
</dbReference>
<dbReference type="EMBL" id="OZ075136">
    <property type="protein sequence ID" value="CAL5002881.1"/>
    <property type="molecule type" value="Genomic_DNA"/>
</dbReference>
<reference evidence="3" key="1">
    <citation type="submission" date="2024-06" db="EMBL/GenBank/DDBJ databases">
        <authorList>
            <person name="Ryan C."/>
        </authorList>
    </citation>
    <scope>NUCLEOTIDE SEQUENCE [LARGE SCALE GENOMIC DNA]</scope>
</reference>
<evidence type="ECO:0000256" key="1">
    <source>
        <dbReference type="SAM" id="SignalP"/>
    </source>
</evidence>
<name>A0ABC9BNK4_9POAL</name>
<evidence type="ECO:0000313" key="3">
    <source>
        <dbReference type="Proteomes" id="UP001497457"/>
    </source>
</evidence>
<accession>A0ABC9BNK4</accession>
<sequence>MASATSTVHQKVVVAICFVLILLSTGPLATANLQPNCSALCDNACRAYGVAACRSANGAWCQRVQDCQDQIYNPCSVTCNRRCNGTPIQC</sequence>
<gene>
    <name evidence="2" type="ORF">URODEC1_LOCUS66147</name>
</gene>
<dbReference type="AlphaFoldDB" id="A0ABC9BNK4"/>
<keyword evidence="3" id="KW-1185">Reference proteome</keyword>
<feature type="signal peptide" evidence="1">
    <location>
        <begin position="1"/>
        <end position="31"/>
    </location>
</feature>
<proteinExistence type="predicted"/>
<feature type="chain" id="PRO_5044800773" evidence="1">
    <location>
        <begin position="32"/>
        <end position="90"/>
    </location>
</feature>
<reference evidence="2 3" key="2">
    <citation type="submission" date="2024-10" db="EMBL/GenBank/DDBJ databases">
        <authorList>
            <person name="Ryan C."/>
        </authorList>
    </citation>
    <scope>NUCLEOTIDE SEQUENCE [LARGE SCALE GENOMIC DNA]</scope>
</reference>
<evidence type="ECO:0000313" key="2">
    <source>
        <dbReference type="EMBL" id="CAL5002881.1"/>
    </source>
</evidence>
<keyword evidence="1" id="KW-0732">Signal</keyword>